<accession>A0A644ZYP7</accession>
<dbReference type="EC" id="1.17.5.2" evidence="2"/>
<name>A0A644ZYP7_9ZZZZ</name>
<keyword evidence="2" id="KW-0560">Oxidoreductase</keyword>
<feature type="domain" description="Aldehyde oxidase/xanthine dehydrogenase a/b hammerhead" evidence="1">
    <location>
        <begin position="22"/>
        <end position="118"/>
    </location>
</feature>
<dbReference type="InterPro" id="IPR000674">
    <property type="entry name" value="Ald_Oxase/Xan_DH_a/b"/>
</dbReference>
<evidence type="ECO:0000259" key="1">
    <source>
        <dbReference type="SMART" id="SM01008"/>
    </source>
</evidence>
<dbReference type="SUPFAM" id="SSF54665">
    <property type="entry name" value="CO dehydrogenase molybdoprotein N-domain-like"/>
    <property type="match status" value="1"/>
</dbReference>
<dbReference type="EMBL" id="VSSQ01011136">
    <property type="protein sequence ID" value="MPM46090.1"/>
    <property type="molecule type" value="Genomic_DNA"/>
</dbReference>
<proteinExistence type="predicted"/>
<dbReference type="AlphaFoldDB" id="A0A644ZYP7"/>
<evidence type="ECO:0000313" key="2">
    <source>
        <dbReference type="EMBL" id="MPM46090.1"/>
    </source>
</evidence>
<dbReference type="SMART" id="SM01008">
    <property type="entry name" value="Ald_Xan_dh_C"/>
    <property type="match status" value="1"/>
</dbReference>
<organism evidence="2">
    <name type="scientific">bioreactor metagenome</name>
    <dbReference type="NCBI Taxonomy" id="1076179"/>
    <lineage>
        <taxon>unclassified sequences</taxon>
        <taxon>metagenomes</taxon>
        <taxon>ecological metagenomes</taxon>
    </lineage>
</organism>
<gene>
    <name evidence="2" type="primary">cdhA</name>
    <name evidence="2" type="ORF">SDC9_92786</name>
</gene>
<dbReference type="Pfam" id="PF01315">
    <property type="entry name" value="Ald_Xan_dh_C"/>
    <property type="match status" value="1"/>
</dbReference>
<sequence>MENRFRVLNRSIPRLESMEKATGVITYTADLSIPGAAAAVIIRSPYSSARVLEIDCSEAEKVPGFLGCLLPSEIPDVLYNPSGNPPSALLLEDTRVLTMHPKYIGDRIVCIAAETAEAC</sequence>
<dbReference type="Gene3D" id="3.90.1170.50">
    <property type="entry name" value="Aldehyde oxidase/xanthine dehydrogenase, a/b hammerhead"/>
    <property type="match status" value="1"/>
</dbReference>
<dbReference type="InterPro" id="IPR036856">
    <property type="entry name" value="Ald_Oxase/Xan_DH_a/b_sf"/>
</dbReference>
<reference evidence="2" key="1">
    <citation type="submission" date="2019-08" db="EMBL/GenBank/DDBJ databases">
        <authorList>
            <person name="Kucharzyk K."/>
            <person name="Murdoch R.W."/>
            <person name="Higgins S."/>
            <person name="Loffler F."/>
        </authorList>
    </citation>
    <scope>NUCLEOTIDE SEQUENCE</scope>
</reference>
<comment type="caution">
    <text evidence="2">The sequence shown here is derived from an EMBL/GenBank/DDBJ whole genome shotgun (WGS) entry which is preliminary data.</text>
</comment>
<protein>
    <submittedName>
        <fullName evidence="2">Caffeine dehydrogenase subunit alpha</fullName>
        <ecNumber evidence="2">1.17.5.2</ecNumber>
    </submittedName>
</protein>
<dbReference type="GO" id="GO:0034875">
    <property type="term" value="F:caffeine oxidase activity"/>
    <property type="evidence" value="ECO:0007669"/>
    <property type="project" value="UniProtKB-EC"/>
</dbReference>